<dbReference type="EMBL" id="BAAAHE010000031">
    <property type="protein sequence ID" value="GAA0628245.1"/>
    <property type="molecule type" value="Genomic_DNA"/>
</dbReference>
<gene>
    <name evidence="2" type="ORF">GCM10009547_34830</name>
</gene>
<proteinExistence type="predicted"/>
<sequence>MCAHQRQIGQTVPAHSDRDREIEHRLARVMHRTSRRHGASPRESPLARPLPTAVCSNNAAPAEEIRDSPPDSTRGTDRTRIRFTYGVPFGSEFLDLQQAQNPVQDRHFRV</sequence>
<keyword evidence="3" id="KW-1185">Reference proteome</keyword>
<dbReference type="Proteomes" id="UP001500957">
    <property type="component" value="Unassembled WGS sequence"/>
</dbReference>
<evidence type="ECO:0000313" key="2">
    <source>
        <dbReference type="EMBL" id="GAA0628245.1"/>
    </source>
</evidence>
<feature type="compositionally biased region" description="Basic residues" evidence="1">
    <location>
        <begin position="27"/>
        <end position="39"/>
    </location>
</feature>
<feature type="compositionally biased region" description="Basic and acidic residues" evidence="1">
    <location>
        <begin position="63"/>
        <end position="79"/>
    </location>
</feature>
<evidence type="ECO:0000256" key="1">
    <source>
        <dbReference type="SAM" id="MobiDB-lite"/>
    </source>
</evidence>
<feature type="compositionally biased region" description="Basic and acidic residues" evidence="1">
    <location>
        <begin position="15"/>
        <end position="26"/>
    </location>
</feature>
<evidence type="ECO:0000313" key="3">
    <source>
        <dbReference type="Proteomes" id="UP001500957"/>
    </source>
</evidence>
<feature type="region of interest" description="Disordered" evidence="1">
    <location>
        <begin position="1"/>
        <end position="79"/>
    </location>
</feature>
<reference evidence="3" key="1">
    <citation type="journal article" date="2019" name="Int. J. Syst. Evol. Microbiol.">
        <title>The Global Catalogue of Microorganisms (GCM) 10K type strain sequencing project: providing services to taxonomists for standard genome sequencing and annotation.</title>
        <authorList>
            <consortium name="The Broad Institute Genomics Platform"/>
            <consortium name="The Broad Institute Genome Sequencing Center for Infectious Disease"/>
            <person name="Wu L."/>
            <person name="Ma J."/>
        </authorList>
    </citation>
    <scope>NUCLEOTIDE SEQUENCE [LARGE SCALE GENOMIC DNA]</scope>
    <source>
        <strain evidence="3">JCM 10671</strain>
    </source>
</reference>
<comment type="caution">
    <text evidence="2">The sequence shown here is derived from an EMBL/GenBank/DDBJ whole genome shotgun (WGS) entry which is preliminary data.</text>
</comment>
<accession>A0ABP3S7C3</accession>
<protein>
    <submittedName>
        <fullName evidence="2">Uncharacterized protein</fullName>
    </submittedName>
</protein>
<organism evidence="2 3">
    <name type="scientific">Sporichthya brevicatena</name>
    <dbReference type="NCBI Taxonomy" id="171442"/>
    <lineage>
        <taxon>Bacteria</taxon>
        <taxon>Bacillati</taxon>
        <taxon>Actinomycetota</taxon>
        <taxon>Actinomycetes</taxon>
        <taxon>Sporichthyales</taxon>
        <taxon>Sporichthyaceae</taxon>
        <taxon>Sporichthya</taxon>
    </lineage>
</organism>
<name>A0ABP3S7C3_9ACTN</name>